<organism evidence="2 3">
    <name type="scientific">Rouxiella aceris</name>
    <dbReference type="NCBI Taxonomy" id="2703884"/>
    <lineage>
        <taxon>Bacteria</taxon>
        <taxon>Pseudomonadati</taxon>
        <taxon>Pseudomonadota</taxon>
        <taxon>Gammaproteobacteria</taxon>
        <taxon>Enterobacterales</taxon>
        <taxon>Yersiniaceae</taxon>
        <taxon>Rouxiella</taxon>
    </lineage>
</organism>
<feature type="transmembrane region" description="Helical" evidence="1">
    <location>
        <begin position="37"/>
        <end position="55"/>
    </location>
</feature>
<accession>A0A848MIY9</accession>
<comment type="caution">
    <text evidence="2">The sequence shown here is derived from an EMBL/GenBank/DDBJ whole genome shotgun (WGS) entry which is preliminary data.</text>
</comment>
<feature type="transmembrane region" description="Helical" evidence="1">
    <location>
        <begin position="76"/>
        <end position="102"/>
    </location>
</feature>
<keyword evidence="1" id="KW-0812">Transmembrane</keyword>
<dbReference type="PANTHER" id="PTHR34821">
    <property type="entry name" value="INNER MEMBRANE PROTEIN YDCZ"/>
    <property type="match status" value="1"/>
</dbReference>
<sequence>MTEIIMIILAIIAGAALSVQAAINGKLGAQVGVMRSAFLTFSLGALITGLLILFVQTPHAATLLTVPKWQLMGALFGVPYIIIMVTAVPRVGTAVATVAVILGQLSMGMLIDNFGWLDNPPIAFSWQRVAAIFCLAVALWLIYRSNQSAKVSAS</sequence>
<dbReference type="EMBL" id="JAADJU010000004">
    <property type="protein sequence ID" value="NMP27173.1"/>
    <property type="molecule type" value="Genomic_DNA"/>
</dbReference>
<dbReference type="Pfam" id="PF04657">
    <property type="entry name" value="DMT_YdcZ"/>
    <property type="match status" value="1"/>
</dbReference>
<protein>
    <submittedName>
        <fullName evidence="2">DMT family transporter</fullName>
    </submittedName>
</protein>
<evidence type="ECO:0000256" key="1">
    <source>
        <dbReference type="SAM" id="Phobius"/>
    </source>
</evidence>
<proteinExistence type="predicted"/>
<keyword evidence="1" id="KW-0472">Membrane</keyword>
<feature type="transmembrane region" description="Helical" evidence="1">
    <location>
        <begin position="122"/>
        <end position="143"/>
    </location>
</feature>
<dbReference type="AlphaFoldDB" id="A0A848MIY9"/>
<keyword evidence="3" id="KW-1185">Reference proteome</keyword>
<keyword evidence="1" id="KW-1133">Transmembrane helix</keyword>
<evidence type="ECO:0000313" key="3">
    <source>
        <dbReference type="Proteomes" id="UP000585363"/>
    </source>
</evidence>
<evidence type="ECO:0000313" key="2">
    <source>
        <dbReference type="EMBL" id="NMP27173.1"/>
    </source>
</evidence>
<dbReference type="InterPro" id="IPR006750">
    <property type="entry name" value="YdcZ"/>
</dbReference>
<name>A0A848MIY9_9GAMM</name>
<gene>
    <name evidence="2" type="ORF">GW590_09885</name>
</gene>
<dbReference type="RefSeq" id="WP_169402868.1">
    <property type="nucleotide sequence ID" value="NZ_JAADJU010000004.1"/>
</dbReference>
<dbReference type="Proteomes" id="UP000585363">
    <property type="component" value="Unassembled WGS sequence"/>
</dbReference>
<dbReference type="GO" id="GO:0005886">
    <property type="term" value="C:plasma membrane"/>
    <property type="evidence" value="ECO:0007669"/>
    <property type="project" value="TreeGrafter"/>
</dbReference>
<reference evidence="2 3" key="2">
    <citation type="submission" date="2020-06" db="EMBL/GenBank/DDBJ databases">
        <title>Polyphasic characterization of a Rahnella strain isolated from tree sap.</title>
        <authorList>
            <person name="Kim I.S."/>
        </authorList>
    </citation>
    <scope>NUCLEOTIDE SEQUENCE [LARGE SCALE GENOMIC DNA]</scope>
    <source>
        <strain evidence="2 3">SAP-1</strain>
    </source>
</reference>
<dbReference type="PANTHER" id="PTHR34821:SF2">
    <property type="entry name" value="INNER MEMBRANE PROTEIN YDCZ"/>
    <property type="match status" value="1"/>
</dbReference>
<reference evidence="2 3" key="1">
    <citation type="submission" date="2020-01" db="EMBL/GenBank/DDBJ databases">
        <authorList>
            <person name="Lee S.D."/>
        </authorList>
    </citation>
    <scope>NUCLEOTIDE SEQUENCE [LARGE SCALE GENOMIC DNA]</scope>
    <source>
        <strain evidence="2 3">SAP-1</strain>
    </source>
</reference>